<feature type="transmembrane region" description="Helical" evidence="1">
    <location>
        <begin position="65"/>
        <end position="85"/>
    </location>
</feature>
<feature type="transmembrane region" description="Helical" evidence="1">
    <location>
        <begin position="39"/>
        <end position="59"/>
    </location>
</feature>
<accession>A0A9Q8MTS1</accession>
<evidence type="ECO:0000313" key="2">
    <source>
        <dbReference type="EMBL" id="TPR44212.1"/>
    </source>
</evidence>
<dbReference type="EMBL" id="QUBG01000003">
    <property type="protein sequence ID" value="TPR44212.1"/>
    <property type="molecule type" value="Genomic_DNA"/>
</dbReference>
<dbReference type="GeneID" id="58108420"/>
<keyword evidence="1" id="KW-1133">Transmembrane helix</keyword>
<keyword evidence="1" id="KW-0812">Transmembrane</keyword>
<dbReference type="InterPro" id="IPR021697">
    <property type="entry name" value="DUF3278"/>
</dbReference>
<reference evidence="2" key="1">
    <citation type="submission" date="2018-08" db="EMBL/GenBank/DDBJ databases">
        <title>Comparative genomics of wild bee and flower associated Lactobacillus reveals potential adaptation to the bee host.</title>
        <authorList>
            <person name="Vuong H.Q."/>
            <person name="Mcfrederick Q.S."/>
        </authorList>
    </citation>
    <scope>NUCLEOTIDE SEQUENCE</scope>
    <source>
        <strain evidence="2">HV_63</strain>
    </source>
</reference>
<dbReference type="AlphaFoldDB" id="A0A9Q8MTS1"/>
<evidence type="ECO:0000256" key="1">
    <source>
        <dbReference type="SAM" id="Phobius"/>
    </source>
</evidence>
<sequence>MKKQKESLYVKFIKYLYNINDNFDEYKKSQVNRIGNNSFIFLIVYFWLESMAMCLVANSSLDLSIVLFIMLFSNLLILVIIFCYISSSISNLKLDQVDVYDEKDYRLKLKDTAKKSLIVSLIFFYFERLISFLSDILNSSQSIIDLIVSPYQNLVGLLITIIVGVSYYSKLRSKIKK</sequence>
<dbReference type="Pfam" id="PF11683">
    <property type="entry name" value="DUF3278"/>
    <property type="match status" value="1"/>
</dbReference>
<feature type="transmembrane region" description="Helical" evidence="1">
    <location>
        <begin position="116"/>
        <end position="137"/>
    </location>
</feature>
<name>A0A9Q8MTS1_9LACO</name>
<keyword evidence="1" id="KW-0472">Membrane</keyword>
<comment type="caution">
    <text evidence="2">The sequence shown here is derived from an EMBL/GenBank/DDBJ whole genome shotgun (WGS) entry which is preliminary data.</text>
</comment>
<dbReference type="RefSeq" id="WP_140934468.1">
    <property type="nucleotide sequence ID" value="NZ_QUBF01000003.1"/>
</dbReference>
<evidence type="ECO:0000313" key="3">
    <source>
        <dbReference type="Proteomes" id="UP000784700"/>
    </source>
</evidence>
<feature type="transmembrane region" description="Helical" evidence="1">
    <location>
        <begin position="149"/>
        <end position="168"/>
    </location>
</feature>
<dbReference type="Proteomes" id="UP000784700">
    <property type="component" value="Unassembled WGS sequence"/>
</dbReference>
<protein>
    <submittedName>
        <fullName evidence="2">DUF3278 domain-containing protein</fullName>
    </submittedName>
</protein>
<proteinExistence type="predicted"/>
<organism evidence="2 3">
    <name type="scientific">Apilactobacillus micheneri</name>
    <dbReference type="NCBI Taxonomy" id="1899430"/>
    <lineage>
        <taxon>Bacteria</taxon>
        <taxon>Bacillati</taxon>
        <taxon>Bacillota</taxon>
        <taxon>Bacilli</taxon>
        <taxon>Lactobacillales</taxon>
        <taxon>Lactobacillaceae</taxon>
        <taxon>Apilactobacillus</taxon>
    </lineage>
</organism>
<gene>
    <name evidence="2" type="ORF">DY130_04010</name>
</gene>